<accession>A0A8J3G730</accession>
<dbReference type="RefSeq" id="WP_189585247.1">
    <property type="nucleotide sequence ID" value="NZ_BMYF01000024.1"/>
</dbReference>
<comment type="caution">
    <text evidence="2">The sequence shown here is derived from an EMBL/GenBank/DDBJ whole genome shotgun (WGS) entry which is preliminary data.</text>
</comment>
<dbReference type="InterPro" id="IPR004919">
    <property type="entry name" value="GmrSD_N"/>
</dbReference>
<name>A0A8J3G730_9BACT</name>
<reference evidence="2" key="2">
    <citation type="submission" date="2020-09" db="EMBL/GenBank/DDBJ databases">
        <authorList>
            <person name="Sun Q."/>
            <person name="Kim S."/>
        </authorList>
    </citation>
    <scope>NUCLEOTIDE SEQUENCE</scope>
    <source>
        <strain evidence="2">KCTC 23224</strain>
    </source>
</reference>
<feature type="domain" description="GmrSD restriction endonucleases N-terminal" evidence="1">
    <location>
        <begin position="11"/>
        <end position="272"/>
    </location>
</feature>
<evidence type="ECO:0000313" key="3">
    <source>
        <dbReference type="Proteomes" id="UP000642809"/>
    </source>
</evidence>
<proteinExistence type="predicted"/>
<gene>
    <name evidence="2" type="ORF">GCM10008106_32700</name>
</gene>
<dbReference type="Pfam" id="PF03235">
    <property type="entry name" value="GmrSD_N"/>
    <property type="match status" value="1"/>
</dbReference>
<dbReference type="AlphaFoldDB" id="A0A8J3G730"/>
<keyword evidence="3" id="KW-1185">Reference proteome</keyword>
<evidence type="ECO:0000313" key="2">
    <source>
        <dbReference type="EMBL" id="GHB49446.1"/>
    </source>
</evidence>
<evidence type="ECO:0000259" key="1">
    <source>
        <dbReference type="Pfam" id="PF03235"/>
    </source>
</evidence>
<sequence length="692" mass="81798">MNNEKKISFWKLITDYSIEIPTIQRDYTYGRESAQEISRKLINAILSSCLEPSKKLHLDFIYGKLEGKENFHLLEKNKHSIDSLLQAVQHYAANLYLNVDFATSKKSEQQSEIVTFIPLDGQQRLTTLFLIHWYFVFIKKDEKCLDILKRFTYTTRNSSKEFLQLICQPRIFDLKLEKGLAQGILNDELFFTSWKKDPTVNSMLSVIDQIERFVKEKSINSDQAWEALTKLNTVSFDFFDLDEFDLTDELYVKMNARGKSLSGFENFKAWLLKNYKGKIGDPNLGRKLDIDWFDLFWVYAEGIKDVEEIDNKYLQFFKNLYLSDYLLEKYNSENSASEINTDKHIELLRTSTQKNLIPLLESNETFSRNIDLYIRLLDNLKVKENDYNFNKNFQTNSLKKYFFKNNQGLNFPNNTYQYALSRYIIHTNGDFTFFEQWARVLGNLIFNTPIETAYLHRNACKSIDTLIQSIGSENVYQKIAQLDGCIEFFDGEQVSEEILKSQLIIQHPELNWEALFIELEAHRYFYGQIGFILEIANYDFNDLVIKGKKIQALFSEEVLNKNNHLLFRTFLSQMDSFFNPEIHRYYFPRNIRGTLRERNENWRRFIKGNLALIERIISHQQFDENNIVHSLEAICKSCQSNDKYTLTILSSPKVLQYANQHHIRKYNHSIFLLSSTRISGYFSELFTLSWYL</sequence>
<dbReference type="EMBL" id="BMYF01000024">
    <property type="protein sequence ID" value="GHB49446.1"/>
    <property type="molecule type" value="Genomic_DNA"/>
</dbReference>
<dbReference type="Proteomes" id="UP000642809">
    <property type="component" value="Unassembled WGS sequence"/>
</dbReference>
<organism evidence="2 3">
    <name type="scientific">Mongoliitalea lutea</name>
    <dbReference type="NCBI Taxonomy" id="849756"/>
    <lineage>
        <taxon>Bacteria</taxon>
        <taxon>Pseudomonadati</taxon>
        <taxon>Bacteroidota</taxon>
        <taxon>Cytophagia</taxon>
        <taxon>Cytophagales</taxon>
        <taxon>Cyclobacteriaceae</taxon>
        <taxon>Mongoliitalea</taxon>
    </lineage>
</organism>
<protein>
    <recommendedName>
        <fullName evidence="1">GmrSD restriction endonucleases N-terminal domain-containing protein</fullName>
    </recommendedName>
</protein>
<reference evidence="2" key="1">
    <citation type="journal article" date="2014" name="Int. J. Syst. Evol. Microbiol.">
        <title>Complete genome sequence of Corynebacterium casei LMG S-19264T (=DSM 44701T), isolated from a smear-ripened cheese.</title>
        <authorList>
            <consortium name="US DOE Joint Genome Institute (JGI-PGF)"/>
            <person name="Walter F."/>
            <person name="Albersmeier A."/>
            <person name="Kalinowski J."/>
            <person name="Ruckert C."/>
        </authorList>
    </citation>
    <scope>NUCLEOTIDE SEQUENCE</scope>
    <source>
        <strain evidence="2">KCTC 23224</strain>
    </source>
</reference>